<sequence>MESSPFTPRVGPEINTSRLLRLLRPYTSHLGQLERLLQVDTDHSAYAVIPQGISLNIDRLNKPGSKRTYGKSRRKGQSARTPSLSQGSASLQDDDVFCEKTTINAQHDPLQRSRLLKSHLGLARHASAKDKHLQKVHQQATSAFSAFRRICEVAKPSLHRAKLPSTGSLTHRKQRTVPTLSTICASLVGHNLEGYVKAEWMANERQKCGVGPDDSGFQFDSENEEEAKDEYRDQSWRIERLQEWYDALPVYCTGTVIIQQATSLALSLPDHPVKTDLLWNMLEVVCDRKSNLLPMLQTVVEAIMTHNPTIAPLILNGIADLLSPKRVSPQVERVILAHMSNRKKYLALHPTLMGGIVQCELAATMVAAGLHFTYNTDNQRQIEDLDSYRFQWISLWTETIPSASAIEEDKAWLKLYECLVDIGFLTDSLPVDNSPDIYLVALVVALLDTLNTRSSETALLRKSLRCLRSNPDIDFSILHPSVLPLLGGRMLQDPRWQTECPHITRWFLAHLQRNESCLHHNLEISSWVPELEIHMRAVEELDVETRIAYRKLGYVWDTTFDCWVHMTPRAKKAGIPSRVSNQDDLISESDGSSSGGSGGSSSSNSSPKSETSTTFSGDRSSPTVYMPTSSPTRTVFSVSSTPRITISASSHSIARTPAFSSPFFNSPLVKSTIAPRDLLKMKRRNLTNSVLTQPLYATPLQPTRSIQTNTVESIDPLDDIEELDKSTPVLPKRISIRSQTPRQLKQLDEPSSELDDSDPLADRFSDLPLEHAWKPIERISMSVAGSKRKAYASFESQRSKK</sequence>
<evidence type="ECO:0000313" key="2">
    <source>
        <dbReference type="Proteomes" id="UP001234202"/>
    </source>
</evidence>
<accession>A0ACC2XNE7</accession>
<proteinExistence type="predicted"/>
<organism evidence="1 2">
    <name type="scientific">Naganishia onofrii</name>
    <dbReference type="NCBI Taxonomy" id="1851511"/>
    <lineage>
        <taxon>Eukaryota</taxon>
        <taxon>Fungi</taxon>
        <taxon>Dikarya</taxon>
        <taxon>Basidiomycota</taxon>
        <taxon>Agaricomycotina</taxon>
        <taxon>Tremellomycetes</taxon>
        <taxon>Filobasidiales</taxon>
        <taxon>Filobasidiaceae</taxon>
        <taxon>Naganishia</taxon>
    </lineage>
</organism>
<gene>
    <name evidence="1" type="ORF">QFC24_002820</name>
</gene>
<keyword evidence="2" id="KW-1185">Reference proteome</keyword>
<name>A0ACC2XNE7_9TREE</name>
<reference evidence="1" key="1">
    <citation type="submission" date="2023-04" db="EMBL/GenBank/DDBJ databases">
        <title>Draft Genome sequencing of Naganishia species isolated from polar environments using Oxford Nanopore Technology.</title>
        <authorList>
            <person name="Leo P."/>
            <person name="Venkateswaran K."/>
        </authorList>
    </citation>
    <scope>NUCLEOTIDE SEQUENCE</scope>
    <source>
        <strain evidence="1">DBVPG 5303</strain>
    </source>
</reference>
<protein>
    <submittedName>
        <fullName evidence="1">Uncharacterized protein</fullName>
    </submittedName>
</protein>
<dbReference type="EMBL" id="JASBWV010000008">
    <property type="protein sequence ID" value="KAJ9124891.1"/>
    <property type="molecule type" value="Genomic_DNA"/>
</dbReference>
<evidence type="ECO:0000313" key="1">
    <source>
        <dbReference type="EMBL" id="KAJ9124891.1"/>
    </source>
</evidence>
<dbReference type="Proteomes" id="UP001234202">
    <property type="component" value="Unassembled WGS sequence"/>
</dbReference>
<comment type="caution">
    <text evidence="1">The sequence shown here is derived from an EMBL/GenBank/DDBJ whole genome shotgun (WGS) entry which is preliminary data.</text>
</comment>